<organism evidence="1 2">
    <name type="scientific">Campylobacter rectus RM3267</name>
    <dbReference type="NCBI Taxonomy" id="553218"/>
    <lineage>
        <taxon>Bacteria</taxon>
        <taxon>Pseudomonadati</taxon>
        <taxon>Campylobacterota</taxon>
        <taxon>Epsilonproteobacteria</taxon>
        <taxon>Campylobacterales</taxon>
        <taxon>Campylobacteraceae</taxon>
        <taxon>Campylobacter</taxon>
    </lineage>
</organism>
<dbReference type="Proteomes" id="UP000003082">
    <property type="component" value="Unassembled WGS sequence"/>
</dbReference>
<protein>
    <submittedName>
        <fullName evidence="1">Uncharacterized protein</fullName>
    </submittedName>
</protein>
<reference evidence="1 2" key="1">
    <citation type="submission" date="2008-08" db="EMBL/GenBank/DDBJ databases">
        <authorList>
            <person name="Madupu R."/>
            <person name="Durkin A.S."/>
            <person name="Torralba M."/>
            <person name="Methe B."/>
            <person name="Sutton G.G."/>
            <person name="Strausberg R.L."/>
            <person name="Nelson K.E."/>
        </authorList>
    </citation>
    <scope>NUCLEOTIDE SEQUENCE [LARGE SCALE GENOMIC DNA]</scope>
    <source>
        <strain evidence="1 2">RM3267</strain>
    </source>
</reference>
<evidence type="ECO:0000313" key="1">
    <source>
        <dbReference type="EMBL" id="EEF13751.1"/>
    </source>
</evidence>
<proteinExistence type="predicted"/>
<dbReference type="AlphaFoldDB" id="B9D2J9"/>
<dbReference type="EMBL" id="ACFU01000014">
    <property type="protein sequence ID" value="EEF13751.1"/>
    <property type="molecule type" value="Genomic_DNA"/>
</dbReference>
<sequence>MRVRSRYSWIVMPTRLGSSLEAPSLATDFLNILKFNLKI</sequence>
<comment type="caution">
    <text evidence="1">The sequence shown here is derived from an EMBL/GenBank/DDBJ whole genome shotgun (WGS) entry which is preliminary data.</text>
</comment>
<gene>
    <name evidence="1" type="ORF">CAMRE0001_0931</name>
</gene>
<accession>B9D2J9</accession>
<name>B9D2J9_CAMRE</name>
<keyword evidence="2" id="KW-1185">Reference proteome</keyword>
<evidence type="ECO:0000313" key="2">
    <source>
        <dbReference type="Proteomes" id="UP000003082"/>
    </source>
</evidence>